<comment type="caution">
    <text evidence="3">The sequence shown here is derived from an EMBL/GenBank/DDBJ whole genome shotgun (WGS) entry which is preliminary data.</text>
</comment>
<dbReference type="GO" id="GO:0016705">
    <property type="term" value="F:oxidoreductase activity, acting on paired donors, with incorporation or reduction of molecular oxygen"/>
    <property type="evidence" value="ECO:0007669"/>
    <property type="project" value="InterPro"/>
</dbReference>
<dbReference type="InterPro" id="IPR001128">
    <property type="entry name" value="Cyt_P450"/>
</dbReference>
<name>A0A117RXK2_9ACTN</name>
<keyword evidence="2" id="KW-0349">Heme</keyword>
<dbReference type="RefSeq" id="WP_067033399.1">
    <property type="nucleotide sequence ID" value="NZ_KQ949119.1"/>
</dbReference>
<evidence type="ECO:0000313" key="3">
    <source>
        <dbReference type="EMBL" id="KUO15277.1"/>
    </source>
</evidence>
<evidence type="ECO:0000313" key="4">
    <source>
        <dbReference type="Proteomes" id="UP000053260"/>
    </source>
</evidence>
<gene>
    <name evidence="3" type="ORF">AQJ91_42020</name>
</gene>
<protein>
    <recommendedName>
        <fullName evidence="5">Cytochrome</fullName>
    </recommendedName>
</protein>
<dbReference type="SUPFAM" id="SSF48264">
    <property type="entry name" value="Cytochrome P450"/>
    <property type="match status" value="1"/>
</dbReference>
<reference evidence="3 4" key="1">
    <citation type="submission" date="2015-10" db="EMBL/GenBank/DDBJ databases">
        <title>Draft genome sequence of Streptomyces sp. RV15, isolated from a marine sponge.</title>
        <authorList>
            <person name="Ruckert C."/>
            <person name="Abdelmohsen U.R."/>
            <person name="Winkler A."/>
            <person name="Hentschel U."/>
            <person name="Kalinowski J."/>
            <person name="Kampfer P."/>
            <person name="Glaeser S."/>
        </authorList>
    </citation>
    <scope>NUCLEOTIDE SEQUENCE [LARGE SCALE GENOMIC DNA]</scope>
    <source>
        <strain evidence="3 4">RV15</strain>
    </source>
</reference>
<dbReference type="GO" id="GO:0004497">
    <property type="term" value="F:monooxygenase activity"/>
    <property type="evidence" value="ECO:0007669"/>
    <property type="project" value="UniProtKB-KW"/>
</dbReference>
<evidence type="ECO:0008006" key="5">
    <source>
        <dbReference type="Google" id="ProtNLM"/>
    </source>
</evidence>
<keyword evidence="4" id="KW-1185">Reference proteome</keyword>
<dbReference type="InterPro" id="IPR017972">
    <property type="entry name" value="Cyt_P450_CS"/>
</dbReference>
<dbReference type="GO" id="GO:0005506">
    <property type="term" value="F:iron ion binding"/>
    <property type="evidence" value="ECO:0007669"/>
    <property type="project" value="InterPro"/>
</dbReference>
<sequence length="413" mass="46037">MTETHVSVLGQEYDPLRLQDDPYAFYARARHEDPVFHSPALGAWVVTRFQDVQRVLSDPKTFSLAAVLRSLEELTPEAKAEIEASTPPLPADADNPGDEARIRARTPIQQAFTQARVKILEPYLEEQVSSLVDEFAAGGPGDLQRRFARRLPIRGKARVLGLAPQDVDAVVEGSYSLTVLMSASSSLGPEEQLASARRVASYQRLLDEYAQRRRAEPRDDLFSAVVQAVAEGNGPLTARERRTVVESMTGLIGAGQSTTTAMVSTAVWHLLDHRDQWELLCRKPELASRAVEEVARYDMPLQGLFRQVTQPVELGGRSLAAGDRLMVMYASANRDEAQYESPDTLDITREPKRHFAFGHGPRACVGSHLARALLRLTLHHLTARLPELRLDGEDALEFLPGMHRIVRRLRVTW</sequence>
<keyword evidence="2" id="KW-0503">Monooxygenase</keyword>
<dbReference type="OrthoDB" id="3807506at2"/>
<dbReference type="PROSITE" id="PS00086">
    <property type="entry name" value="CYTOCHROME_P450"/>
    <property type="match status" value="1"/>
</dbReference>
<dbReference type="PANTHER" id="PTHR46696">
    <property type="entry name" value="P450, PUTATIVE (EUROFUNG)-RELATED"/>
    <property type="match status" value="1"/>
</dbReference>
<evidence type="ECO:0000256" key="2">
    <source>
        <dbReference type="RuleBase" id="RU000461"/>
    </source>
</evidence>
<dbReference type="Proteomes" id="UP000053260">
    <property type="component" value="Unassembled WGS sequence"/>
</dbReference>
<dbReference type="STRING" id="909626.AQJ91_42020"/>
<dbReference type="InterPro" id="IPR002397">
    <property type="entry name" value="Cyt_P450_B"/>
</dbReference>
<comment type="similarity">
    <text evidence="1 2">Belongs to the cytochrome P450 family.</text>
</comment>
<organism evidence="3 4">
    <name type="scientific">Streptomyces dysideae</name>
    <dbReference type="NCBI Taxonomy" id="909626"/>
    <lineage>
        <taxon>Bacteria</taxon>
        <taxon>Bacillati</taxon>
        <taxon>Actinomycetota</taxon>
        <taxon>Actinomycetes</taxon>
        <taxon>Kitasatosporales</taxon>
        <taxon>Streptomycetaceae</taxon>
        <taxon>Streptomyces</taxon>
    </lineage>
</organism>
<dbReference type="AlphaFoldDB" id="A0A117RXK2"/>
<dbReference type="GO" id="GO:0020037">
    <property type="term" value="F:heme binding"/>
    <property type="evidence" value="ECO:0007669"/>
    <property type="project" value="InterPro"/>
</dbReference>
<dbReference type="PRINTS" id="PR00359">
    <property type="entry name" value="BP450"/>
</dbReference>
<evidence type="ECO:0000256" key="1">
    <source>
        <dbReference type="ARBA" id="ARBA00010617"/>
    </source>
</evidence>
<keyword evidence="2" id="KW-0408">Iron</keyword>
<dbReference type="Gene3D" id="1.10.630.10">
    <property type="entry name" value="Cytochrome P450"/>
    <property type="match status" value="1"/>
</dbReference>
<dbReference type="InterPro" id="IPR036396">
    <property type="entry name" value="Cyt_P450_sf"/>
</dbReference>
<keyword evidence="2" id="KW-0560">Oxidoreductase</keyword>
<keyword evidence="2" id="KW-0479">Metal-binding</keyword>
<proteinExistence type="inferred from homology"/>
<accession>A0A117RXK2</accession>
<dbReference type="EMBL" id="LMXB01000117">
    <property type="protein sequence ID" value="KUO15277.1"/>
    <property type="molecule type" value="Genomic_DNA"/>
</dbReference>
<dbReference type="PANTHER" id="PTHR46696:SF6">
    <property type="entry name" value="P450, PUTATIVE (EUROFUNG)-RELATED"/>
    <property type="match status" value="1"/>
</dbReference>
<dbReference type="Pfam" id="PF00067">
    <property type="entry name" value="p450"/>
    <property type="match status" value="1"/>
</dbReference>